<dbReference type="KEGG" id="mgik:GO620_001375"/>
<dbReference type="EMBL" id="CP066775">
    <property type="protein sequence ID" value="QQL50129.1"/>
    <property type="molecule type" value="Genomic_DNA"/>
</dbReference>
<accession>A0A7T7FB65</accession>
<protein>
    <submittedName>
        <fullName evidence="1">Uncharacterized protein</fullName>
    </submittedName>
</protein>
<dbReference type="RefSeq" id="WP_198173479.1">
    <property type="nucleotide sequence ID" value="NZ_CP066775.1"/>
</dbReference>
<keyword evidence="2" id="KW-1185">Reference proteome</keyword>
<proteinExistence type="predicted"/>
<dbReference type="AlphaFoldDB" id="A0A7T7FB65"/>
<name>A0A7T7FB65_9SPHI</name>
<gene>
    <name evidence="1" type="ORF">GO620_001375</name>
</gene>
<evidence type="ECO:0000313" key="1">
    <source>
        <dbReference type="EMBL" id="QQL50129.1"/>
    </source>
</evidence>
<organism evidence="1 2">
    <name type="scientific">Mucilaginibacter ginkgonis</name>
    <dbReference type="NCBI Taxonomy" id="2682091"/>
    <lineage>
        <taxon>Bacteria</taxon>
        <taxon>Pseudomonadati</taxon>
        <taxon>Bacteroidota</taxon>
        <taxon>Sphingobacteriia</taxon>
        <taxon>Sphingobacteriales</taxon>
        <taxon>Sphingobacteriaceae</taxon>
        <taxon>Mucilaginibacter</taxon>
    </lineage>
</organism>
<evidence type="ECO:0000313" key="2">
    <source>
        <dbReference type="Proteomes" id="UP000429232"/>
    </source>
</evidence>
<reference evidence="1 2" key="1">
    <citation type="submission" date="2020-12" db="EMBL/GenBank/DDBJ databases">
        <title>HMF7856_wgs.fasta genome submission.</title>
        <authorList>
            <person name="Kang H."/>
            <person name="Kim H."/>
            <person name="Joh K."/>
        </authorList>
    </citation>
    <scope>NUCLEOTIDE SEQUENCE [LARGE SCALE GENOMIC DNA]</scope>
    <source>
        <strain evidence="1 2">HMF7856</strain>
    </source>
</reference>
<dbReference type="Proteomes" id="UP000429232">
    <property type="component" value="Chromosome"/>
</dbReference>
<sequence>MEDTIFLLVRVRIKTSYPSIHDAIAEVQSHTTFTIGSSDKVQVTEAQLIPLKTKK</sequence>